<protein>
    <recommendedName>
        <fullName evidence="5">Short chain dehydrogenase</fullName>
    </recommendedName>
</protein>
<reference evidence="3" key="1">
    <citation type="submission" date="2023-02" db="EMBL/GenBank/DDBJ databases">
        <title>Actinokineospora globicatena NBRC 15670.</title>
        <authorList>
            <person name="Ichikawa N."/>
            <person name="Sato H."/>
            <person name="Tonouchi N."/>
        </authorList>
    </citation>
    <scope>NUCLEOTIDE SEQUENCE</scope>
    <source>
        <strain evidence="3">NBRC 15670</strain>
    </source>
</reference>
<dbReference type="SUPFAM" id="SSF51735">
    <property type="entry name" value="NAD(P)-binding Rossmann-fold domains"/>
    <property type="match status" value="1"/>
</dbReference>
<dbReference type="InterPro" id="IPR052228">
    <property type="entry name" value="Sec_Metab_Biosynth_Oxidored"/>
</dbReference>
<proteinExistence type="predicted"/>
<dbReference type="Proteomes" id="UP001165042">
    <property type="component" value="Unassembled WGS sequence"/>
</dbReference>
<evidence type="ECO:0008006" key="5">
    <source>
        <dbReference type="Google" id="ProtNLM"/>
    </source>
</evidence>
<dbReference type="AlphaFoldDB" id="A0A9W6QHJ2"/>
<dbReference type="GO" id="GO:0016491">
    <property type="term" value="F:oxidoreductase activity"/>
    <property type="evidence" value="ECO:0007669"/>
    <property type="project" value="UniProtKB-KW"/>
</dbReference>
<organism evidence="3 4">
    <name type="scientific">Actinokineospora globicatena</name>
    <dbReference type="NCBI Taxonomy" id="103729"/>
    <lineage>
        <taxon>Bacteria</taxon>
        <taxon>Bacillati</taxon>
        <taxon>Actinomycetota</taxon>
        <taxon>Actinomycetes</taxon>
        <taxon>Pseudonocardiales</taxon>
        <taxon>Pseudonocardiaceae</taxon>
        <taxon>Actinokineospora</taxon>
    </lineage>
</organism>
<dbReference type="Gene3D" id="3.40.50.720">
    <property type="entry name" value="NAD(P)-binding Rossmann-like Domain"/>
    <property type="match status" value="1"/>
</dbReference>
<dbReference type="InterPro" id="IPR036291">
    <property type="entry name" value="NAD(P)-bd_dom_sf"/>
</dbReference>
<keyword evidence="4" id="KW-1185">Reference proteome</keyword>
<sequence length="341" mass="35399">MGAAVGSAVEPAAGPTVRTGTPADMGAAVGTAVCGTDMDVPPSAATVSVMTLPGLSQRARERTMGKVIVISGGTDGIGRALAVARATAGDSVVVIGSSVAKGEAAARAVGAPDRVRFVAADLRSVTENERVVADIERHHDRVDALVLCANRQFQDRVLTADGLESTFALYYLSRYLLGHGLRARLAAAQAPVIINVAAPGISAGSVRFDDLRLERRYGPLRAQLQGGRANDLLGVAFAEERSSPARYVLYHPGFTATPGGTASMRQPLRGIVSVLRAIAAKPVADVLPPINDAIDHPPAAALTANDRGRLVDLSRPAFDLVNARRLSAVTRELVGSSPLLP</sequence>
<name>A0A9W6QHJ2_9PSEU</name>
<dbReference type="Pfam" id="PF00106">
    <property type="entry name" value="adh_short"/>
    <property type="match status" value="1"/>
</dbReference>
<evidence type="ECO:0000256" key="2">
    <source>
        <dbReference type="SAM" id="MobiDB-lite"/>
    </source>
</evidence>
<evidence type="ECO:0000313" key="3">
    <source>
        <dbReference type="EMBL" id="GLW89517.1"/>
    </source>
</evidence>
<dbReference type="InterPro" id="IPR002347">
    <property type="entry name" value="SDR_fam"/>
</dbReference>
<feature type="region of interest" description="Disordered" evidence="2">
    <location>
        <begin position="1"/>
        <end position="21"/>
    </location>
</feature>
<dbReference type="EMBL" id="BSSD01000001">
    <property type="protein sequence ID" value="GLW89517.1"/>
    <property type="molecule type" value="Genomic_DNA"/>
</dbReference>
<accession>A0A9W6QHJ2</accession>
<dbReference type="PANTHER" id="PTHR47534">
    <property type="entry name" value="YALI0E05731P"/>
    <property type="match status" value="1"/>
</dbReference>
<comment type="caution">
    <text evidence="3">The sequence shown here is derived from an EMBL/GenBank/DDBJ whole genome shotgun (WGS) entry which is preliminary data.</text>
</comment>
<gene>
    <name evidence="3" type="ORF">Aglo03_03330</name>
</gene>
<dbReference type="PANTHER" id="PTHR47534:SF3">
    <property type="entry name" value="ALCOHOL DEHYDROGENASE-LIKE C-TERMINAL DOMAIN-CONTAINING PROTEIN"/>
    <property type="match status" value="1"/>
</dbReference>
<keyword evidence="1" id="KW-0560">Oxidoreductase</keyword>
<evidence type="ECO:0000313" key="4">
    <source>
        <dbReference type="Proteomes" id="UP001165042"/>
    </source>
</evidence>
<evidence type="ECO:0000256" key="1">
    <source>
        <dbReference type="ARBA" id="ARBA00023002"/>
    </source>
</evidence>